<evidence type="ECO:0000256" key="1">
    <source>
        <dbReference type="ARBA" id="ARBA00004429"/>
    </source>
</evidence>
<evidence type="ECO:0000256" key="10">
    <source>
        <dbReference type="ARBA" id="ARBA00023033"/>
    </source>
</evidence>
<dbReference type="PANTHER" id="PTHR38674">
    <property type="entry name" value="ALKANE 1-MONOOXYGENASE 1"/>
    <property type="match status" value="1"/>
</dbReference>
<comment type="caution">
    <text evidence="14">The sequence shown here is derived from an EMBL/GenBank/DDBJ whole genome shotgun (WGS) entry which is preliminary data.</text>
</comment>
<feature type="domain" description="Fatty acid desaturase" evidence="13">
    <location>
        <begin position="90"/>
        <end position="299"/>
    </location>
</feature>
<dbReference type="PROSITE" id="PS51257">
    <property type="entry name" value="PROKAR_LIPOPROTEIN"/>
    <property type="match status" value="1"/>
</dbReference>
<keyword evidence="4" id="KW-0997">Cell inner membrane</keyword>
<dbReference type="InterPro" id="IPR033885">
    <property type="entry name" value="AlkB/XylM"/>
</dbReference>
<evidence type="ECO:0000259" key="13">
    <source>
        <dbReference type="Pfam" id="PF00487"/>
    </source>
</evidence>
<evidence type="ECO:0000256" key="2">
    <source>
        <dbReference type="ARBA" id="ARBA00010823"/>
    </source>
</evidence>
<comment type="similarity">
    <text evidence="2">Belongs to the fatty acid desaturase type 1 family. AlkB subfamily.</text>
</comment>
<evidence type="ECO:0000256" key="3">
    <source>
        <dbReference type="ARBA" id="ARBA00022475"/>
    </source>
</evidence>
<keyword evidence="8" id="KW-0560">Oxidoreductase</keyword>
<dbReference type="InterPro" id="IPR005804">
    <property type="entry name" value="FA_desaturase_dom"/>
</dbReference>
<keyword evidence="9" id="KW-0408">Iron</keyword>
<evidence type="ECO:0000256" key="7">
    <source>
        <dbReference type="ARBA" id="ARBA00022989"/>
    </source>
</evidence>
<keyword evidence="7 12" id="KW-1133">Transmembrane helix</keyword>
<evidence type="ECO:0000256" key="8">
    <source>
        <dbReference type="ARBA" id="ARBA00023002"/>
    </source>
</evidence>
<evidence type="ECO:0000256" key="12">
    <source>
        <dbReference type="SAM" id="Phobius"/>
    </source>
</evidence>
<evidence type="ECO:0000313" key="14">
    <source>
        <dbReference type="EMBL" id="MDK3016122.1"/>
    </source>
</evidence>
<evidence type="ECO:0000256" key="5">
    <source>
        <dbReference type="ARBA" id="ARBA00022692"/>
    </source>
</evidence>
<sequence length="349" mass="37541">MLRFVVATLTPVALIALACLSGGPWPALSLIYMTVFVALADRLGPEALPELPEAGAAANRLSVLLGGLHFALLALGVWAVGGASGLAPAARVLTGLALGMFLGQVSHPNAHELIHRSPRGLRRLGTAVYVSMLFGQHASAHPKVHHIHVATARDPNSARMGESVYRFFPRAWIGSFVQGMRAETAARQRAGARARGPHPYVVYVAGGALTLGLAWTLAGGGGVVALLLLCLYAQMQLLLADYVQHYGLRRRIGAEGRAEPAGPQHSWNAPQWYSSALMLNAPRHSDHHQHPTRVYPELRLDPARMPILPRSMPVMAAVALVPPLWRRMMDRRARAWAMGKAPPPRGGRG</sequence>
<keyword evidence="15" id="KW-1185">Reference proteome</keyword>
<keyword evidence="3" id="KW-1003">Cell membrane</keyword>
<proteinExistence type="inferred from homology"/>
<evidence type="ECO:0000256" key="4">
    <source>
        <dbReference type="ARBA" id="ARBA00022519"/>
    </source>
</evidence>
<organism evidence="14 15">
    <name type="scientific">Pseudodonghicola flavimaris</name>
    <dbReference type="NCBI Taxonomy" id="3050036"/>
    <lineage>
        <taxon>Bacteria</taxon>
        <taxon>Pseudomonadati</taxon>
        <taxon>Pseudomonadota</taxon>
        <taxon>Alphaproteobacteria</taxon>
        <taxon>Rhodobacterales</taxon>
        <taxon>Paracoccaceae</taxon>
        <taxon>Pseudodonghicola</taxon>
    </lineage>
</organism>
<keyword evidence="11 12" id="KW-0472">Membrane</keyword>
<protein>
    <submittedName>
        <fullName evidence="14">Alkane 1-monooxygenase</fullName>
    </submittedName>
</protein>
<dbReference type="PANTHER" id="PTHR38674:SF1">
    <property type="entry name" value="ALKANE 1-MONOOXYGENASE 1"/>
    <property type="match status" value="1"/>
</dbReference>
<feature type="transmembrane region" description="Helical" evidence="12">
    <location>
        <begin position="64"/>
        <end position="87"/>
    </location>
</feature>
<accession>A0ABT7EUV9</accession>
<dbReference type="CDD" id="cd03512">
    <property type="entry name" value="Alkane-hydroxylase"/>
    <property type="match status" value="1"/>
</dbReference>
<keyword evidence="6" id="KW-0479">Metal-binding</keyword>
<keyword evidence="10" id="KW-0503">Monooxygenase</keyword>
<evidence type="ECO:0000313" key="15">
    <source>
        <dbReference type="Proteomes" id="UP001243757"/>
    </source>
</evidence>
<reference evidence="14 15" key="1">
    <citation type="submission" date="2023-05" db="EMBL/GenBank/DDBJ databases">
        <title>Pseudodonghicola sp. nov.</title>
        <authorList>
            <person name="Huang J."/>
        </authorList>
    </citation>
    <scope>NUCLEOTIDE SEQUENCE [LARGE SCALE GENOMIC DNA]</scope>
    <source>
        <strain evidence="14 15">IC7</strain>
    </source>
</reference>
<dbReference type="Proteomes" id="UP001243757">
    <property type="component" value="Unassembled WGS sequence"/>
</dbReference>
<dbReference type="EMBL" id="JASNJD010000001">
    <property type="protein sequence ID" value="MDK3016122.1"/>
    <property type="molecule type" value="Genomic_DNA"/>
</dbReference>
<feature type="transmembrane region" description="Helical" evidence="12">
    <location>
        <begin position="201"/>
        <end position="234"/>
    </location>
</feature>
<keyword evidence="5 12" id="KW-0812">Transmembrane</keyword>
<gene>
    <name evidence="14" type="ORF">QO033_00455</name>
</gene>
<comment type="subcellular location">
    <subcellularLocation>
        <location evidence="1">Cell inner membrane</location>
        <topology evidence="1">Multi-pass membrane protein</topology>
    </subcellularLocation>
</comment>
<dbReference type="Pfam" id="PF00487">
    <property type="entry name" value="FA_desaturase"/>
    <property type="match status" value="1"/>
</dbReference>
<evidence type="ECO:0000256" key="11">
    <source>
        <dbReference type="ARBA" id="ARBA00023136"/>
    </source>
</evidence>
<dbReference type="RefSeq" id="WP_284478944.1">
    <property type="nucleotide sequence ID" value="NZ_JASNJD010000001.1"/>
</dbReference>
<name>A0ABT7EUV9_9RHOB</name>
<evidence type="ECO:0000256" key="9">
    <source>
        <dbReference type="ARBA" id="ARBA00023004"/>
    </source>
</evidence>
<evidence type="ECO:0000256" key="6">
    <source>
        <dbReference type="ARBA" id="ARBA00022723"/>
    </source>
</evidence>